<accession>B5GN23</accession>
<dbReference type="PANTHER" id="PTHR13887">
    <property type="entry name" value="GLUTATHIONE S-TRANSFERASE KAPPA"/>
    <property type="match status" value="1"/>
</dbReference>
<dbReference type="SUPFAM" id="SSF48452">
    <property type="entry name" value="TPR-like"/>
    <property type="match status" value="1"/>
</dbReference>
<gene>
    <name evidence="2" type="ORF">SCLAV_p0802</name>
</gene>
<organism evidence="2 3">
    <name type="scientific">Streptomyces clavuligerus</name>
    <dbReference type="NCBI Taxonomy" id="1901"/>
    <lineage>
        <taxon>Bacteria</taxon>
        <taxon>Bacillati</taxon>
        <taxon>Actinomycetota</taxon>
        <taxon>Actinomycetes</taxon>
        <taxon>Kitasatosporales</taxon>
        <taxon>Streptomycetaceae</taxon>
        <taxon>Streptomyces</taxon>
    </lineage>
</organism>
<dbReference type="GeneID" id="93733914"/>
<dbReference type="AlphaFoldDB" id="B5GN23"/>
<dbReference type="InterPro" id="IPR011990">
    <property type="entry name" value="TPR-like_helical_dom_sf"/>
</dbReference>
<dbReference type="RefSeq" id="WP_003953141.1">
    <property type="nucleotide sequence ID" value="NZ_CM000914.1"/>
</dbReference>
<dbReference type="Gene3D" id="3.40.30.10">
    <property type="entry name" value="Glutaredoxin"/>
    <property type="match status" value="1"/>
</dbReference>
<evidence type="ECO:0000313" key="3">
    <source>
        <dbReference type="Proteomes" id="UP000002357"/>
    </source>
</evidence>
<proteinExistence type="predicted"/>
<protein>
    <submittedName>
        <fullName evidence="2">Predicted dithiol-disulfide isomerase involved in polyketide biosynthesis</fullName>
    </submittedName>
</protein>
<dbReference type="Proteomes" id="UP000002357">
    <property type="component" value="Plasmid pSCL4"/>
</dbReference>
<dbReference type="CDD" id="cd03024">
    <property type="entry name" value="DsbA_FrnE"/>
    <property type="match status" value="1"/>
</dbReference>
<dbReference type="GO" id="GO:0016853">
    <property type="term" value="F:isomerase activity"/>
    <property type="evidence" value="ECO:0007669"/>
    <property type="project" value="UniProtKB-KW"/>
</dbReference>
<sequence length="325" mass="34995">MRIEIWADVVCPWAFIGKRRLEQALAARADRGTAGGEPAEVVWRPFRIDPTAPAAAVPLDEALRDPLMDEALRACAPGLTPAQNRVRVSRVAAAEGLGPRWGAHWRVSSHDAHRLLALTLDHAGAAAQDAVAEGVLRAHFLEGRDIGSRAVLGGIAVRAGFPEGPRLLETNAGERLVRELLLEGRARGVRTSPSFVVGERALAGAQSPGAIGEFLDGHTPRAEPPAEAVRMRWAESLLEQRDALGALTLLAPLLADFPDDRGVRTLAARAYFASAQLNRARTVLEPLVDEWPDDMYARLLYGRTLQRLGLAPEAEAQLRLTTAGG</sequence>
<feature type="domain" description="DSBA-like thioredoxin" evidence="1">
    <location>
        <begin position="3"/>
        <end position="210"/>
    </location>
</feature>
<dbReference type="KEGG" id="sclf:BB341_28230"/>
<dbReference type="InterPro" id="IPR036249">
    <property type="entry name" value="Thioredoxin-like_sf"/>
</dbReference>
<evidence type="ECO:0000313" key="2">
    <source>
        <dbReference type="EMBL" id="EFG04289.2"/>
    </source>
</evidence>
<dbReference type="eggNOG" id="COG2761">
    <property type="taxonomic scope" value="Bacteria"/>
</dbReference>
<dbReference type="OrthoDB" id="9799122at2"/>
<geneLocation type="plasmid" evidence="2 3">
    <name>pSCL4</name>
</geneLocation>
<dbReference type="InterPro" id="IPR001853">
    <property type="entry name" value="DSBA-like_thioredoxin_dom"/>
</dbReference>
<dbReference type="eggNOG" id="COG4783">
    <property type="taxonomic scope" value="Bacteria"/>
</dbReference>
<evidence type="ECO:0000259" key="1">
    <source>
        <dbReference type="Pfam" id="PF01323"/>
    </source>
</evidence>
<dbReference type="GO" id="GO:0016491">
    <property type="term" value="F:oxidoreductase activity"/>
    <property type="evidence" value="ECO:0007669"/>
    <property type="project" value="InterPro"/>
</dbReference>
<keyword evidence="2" id="KW-0413">Isomerase</keyword>
<keyword evidence="2" id="KW-0614">Plasmid</keyword>
<dbReference type="Pfam" id="PF14559">
    <property type="entry name" value="TPR_19"/>
    <property type="match status" value="1"/>
</dbReference>
<dbReference type="PANTHER" id="PTHR13887:SF41">
    <property type="entry name" value="THIOREDOXIN SUPERFAMILY PROTEIN"/>
    <property type="match status" value="1"/>
</dbReference>
<dbReference type="Gene3D" id="1.25.40.10">
    <property type="entry name" value="Tetratricopeptide repeat domain"/>
    <property type="match status" value="1"/>
</dbReference>
<dbReference type="Pfam" id="PF01323">
    <property type="entry name" value="DSBA"/>
    <property type="match status" value="1"/>
</dbReference>
<name>B5GN23_STRCL</name>
<dbReference type="EMBL" id="CM000914">
    <property type="protein sequence ID" value="EFG04289.2"/>
    <property type="molecule type" value="Genomic_DNA"/>
</dbReference>
<dbReference type="SUPFAM" id="SSF52833">
    <property type="entry name" value="Thioredoxin-like"/>
    <property type="match status" value="1"/>
</dbReference>
<reference evidence="2 3" key="1">
    <citation type="journal article" date="2010" name="Genome Biol. Evol.">
        <title>The sequence of a 1.8-mb bacterial linear plasmid reveals a rich evolutionary reservoir of secondary metabolic pathways.</title>
        <authorList>
            <person name="Medema M.H."/>
            <person name="Trefzer A."/>
            <person name="Kovalchuk A."/>
            <person name="van den Berg M."/>
            <person name="Mueller U."/>
            <person name="Heijne W."/>
            <person name="Wu L."/>
            <person name="Alam M.T."/>
            <person name="Ronning C.M."/>
            <person name="Nierman W.C."/>
            <person name="Bovenberg R.A.L."/>
            <person name="Breitling R."/>
            <person name="Takano E."/>
        </authorList>
    </citation>
    <scope>NUCLEOTIDE SEQUENCE [LARGE SCALE GENOMIC DNA]</scope>
    <source>
        <strain evidence="3">ATCC 27064 / DSM 738 / JCM 4710 / NBRC 13307 / NCIMB 12785 / NRRL 3585 / VKM Ac-602</strain>
        <plasmid evidence="2">pSCL4</plasmid>
    </source>
</reference>
<keyword evidence="3" id="KW-1185">Reference proteome</keyword>